<dbReference type="Pfam" id="PF02537">
    <property type="entry name" value="CRCB"/>
    <property type="match status" value="1"/>
</dbReference>
<evidence type="ECO:0000256" key="4">
    <source>
        <dbReference type="ARBA" id="ARBA00022989"/>
    </source>
</evidence>
<evidence type="ECO:0000256" key="3">
    <source>
        <dbReference type="ARBA" id="ARBA00022692"/>
    </source>
</evidence>
<feature type="binding site" evidence="10">
    <location>
        <position position="106"/>
    </location>
    <ligand>
        <name>Na(+)</name>
        <dbReference type="ChEBI" id="CHEBI:29101"/>
        <note>structural</note>
    </ligand>
</feature>
<dbReference type="Proteomes" id="UP001597063">
    <property type="component" value="Unassembled WGS sequence"/>
</dbReference>
<keyword evidence="10" id="KW-0915">Sodium</keyword>
<feature type="region of interest" description="Disordered" evidence="11">
    <location>
        <begin position="1"/>
        <end position="25"/>
    </location>
</feature>
<dbReference type="EMBL" id="JBHTGP010000026">
    <property type="protein sequence ID" value="MFD0691116.1"/>
    <property type="molecule type" value="Genomic_DNA"/>
</dbReference>
<keyword evidence="10" id="KW-0479">Metal-binding</keyword>
<evidence type="ECO:0000256" key="10">
    <source>
        <dbReference type="HAMAP-Rule" id="MF_00454"/>
    </source>
</evidence>
<keyword evidence="5 10" id="KW-0472">Membrane</keyword>
<name>A0ABW2XXJ1_9ACTN</name>
<keyword evidence="4 10" id="KW-1133">Transmembrane helix</keyword>
<keyword evidence="2 10" id="KW-1003">Cell membrane</keyword>
<reference evidence="13" key="1">
    <citation type="journal article" date="2019" name="Int. J. Syst. Evol. Microbiol.">
        <title>The Global Catalogue of Microorganisms (GCM) 10K type strain sequencing project: providing services to taxonomists for standard genome sequencing and annotation.</title>
        <authorList>
            <consortium name="The Broad Institute Genomics Platform"/>
            <consortium name="The Broad Institute Genome Sequencing Center for Infectious Disease"/>
            <person name="Wu L."/>
            <person name="Ma J."/>
        </authorList>
    </citation>
    <scope>NUCLEOTIDE SEQUENCE [LARGE SCALE GENOMIC DNA]</scope>
    <source>
        <strain evidence="13">JCM 9371</strain>
    </source>
</reference>
<evidence type="ECO:0000256" key="11">
    <source>
        <dbReference type="SAM" id="MobiDB-lite"/>
    </source>
</evidence>
<evidence type="ECO:0000313" key="12">
    <source>
        <dbReference type="EMBL" id="MFD0691116.1"/>
    </source>
</evidence>
<evidence type="ECO:0000256" key="5">
    <source>
        <dbReference type="ARBA" id="ARBA00023136"/>
    </source>
</evidence>
<evidence type="ECO:0000256" key="6">
    <source>
        <dbReference type="ARBA" id="ARBA00023303"/>
    </source>
</evidence>
<comment type="subcellular location">
    <subcellularLocation>
        <location evidence="1 10">Cell membrane</location>
        <topology evidence="1 10">Multi-pass membrane protein</topology>
    </subcellularLocation>
</comment>
<keyword evidence="10" id="KW-0813">Transport</keyword>
<dbReference type="InterPro" id="IPR003691">
    <property type="entry name" value="FluC"/>
</dbReference>
<feature type="transmembrane region" description="Helical" evidence="10">
    <location>
        <begin position="127"/>
        <end position="149"/>
    </location>
</feature>
<feature type="transmembrane region" description="Helical" evidence="10">
    <location>
        <begin position="64"/>
        <end position="84"/>
    </location>
</feature>
<comment type="function">
    <text evidence="9 10">Fluoride-specific ion channel. Important for reducing fluoride concentration in the cell, thus reducing its toxicity.</text>
</comment>
<protein>
    <recommendedName>
        <fullName evidence="10">Fluoride-specific ion channel FluC</fullName>
    </recommendedName>
</protein>
<feature type="binding site" evidence="10">
    <location>
        <position position="103"/>
    </location>
    <ligand>
        <name>Na(+)</name>
        <dbReference type="ChEBI" id="CHEBI:29101"/>
        <note>structural</note>
    </ligand>
</feature>
<keyword evidence="6 10" id="KW-0407">Ion channel</keyword>
<comment type="catalytic activity">
    <reaction evidence="8">
        <text>fluoride(in) = fluoride(out)</text>
        <dbReference type="Rhea" id="RHEA:76159"/>
        <dbReference type="ChEBI" id="CHEBI:17051"/>
    </reaction>
    <physiologicalReaction direction="left-to-right" evidence="8">
        <dbReference type="Rhea" id="RHEA:76160"/>
    </physiologicalReaction>
</comment>
<evidence type="ECO:0000256" key="2">
    <source>
        <dbReference type="ARBA" id="ARBA00022475"/>
    </source>
</evidence>
<organism evidence="12 13">
    <name type="scientific">Actinomadura fibrosa</name>
    <dbReference type="NCBI Taxonomy" id="111802"/>
    <lineage>
        <taxon>Bacteria</taxon>
        <taxon>Bacillati</taxon>
        <taxon>Actinomycetota</taxon>
        <taxon>Actinomycetes</taxon>
        <taxon>Streptosporangiales</taxon>
        <taxon>Thermomonosporaceae</taxon>
        <taxon>Actinomadura</taxon>
    </lineage>
</organism>
<accession>A0ABW2XXJ1</accession>
<proteinExistence type="inferred from homology"/>
<comment type="activity regulation">
    <text evidence="10">Na(+) is not transported, but it plays an essential structural role and its presence is essential for fluoride channel function.</text>
</comment>
<feature type="transmembrane region" description="Helical" evidence="10">
    <location>
        <begin position="96"/>
        <end position="115"/>
    </location>
</feature>
<keyword evidence="3 10" id="KW-0812">Transmembrane</keyword>
<evidence type="ECO:0000256" key="9">
    <source>
        <dbReference type="ARBA" id="ARBA00049940"/>
    </source>
</evidence>
<keyword evidence="13" id="KW-1185">Reference proteome</keyword>
<dbReference type="PANTHER" id="PTHR28259:SF1">
    <property type="entry name" value="FLUORIDE EXPORT PROTEIN 1-RELATED"/>
    <property type="match status" value="1"/>
</dbReference>
<evidence type="ECO:0000256" key="7">
    <source>
        <dbReference type="ARBA" id="ARBA00035120"/>
    </source>
</evidence>
<evidence type="ECO:0000313" key="13">
    <source>
        <dbReference type="Proteomes" id="UP001597063"/>
    </source>
</evidence>
<dbReference type="HAMAP" id="MF_00454">
    <property type="entry name" value="FluC"/>
    <property type="match status" value="1"/>
</dbReference>
<dbReference type="RefSeq" id="WP_242619872.1">
    <property type="nucleotide sequence ID" value="NZ_CAACUY010000424.1"/>
</dbReference>
<comment type="similarity">
    <text evidence="7 10">Belongs to the fluoride channel Fluc/FEX (TC 1.A.43) family.</text>
</comment>
<evidence type="ECO:0000256" key="1">
    <source>
        <dbReference type="ARBA" id="ARBA00004651"/>
    </source>
</evidence>
<sequence>MPEPMTERPAGDAAAADSDAAAGGRTPVPWSTLAAVSAGGMLGALARHGLAEAFPPAPGRFPWTIFWINVAGCLAIGALMALITEVRPAHPLVRPFLGVGVLGGFTTFSTYVVGIEEAVEGGAARTGLAYLAGTLAAALAAVFAGMTLVRLAARGARRTGEERP</sequence>
<dbReference type="PANTHER" id="PTHR28259">
    <property type="entry name" value="FLUORIDE EXPORT PROTEIN 1-RELATED"/>
    <property type="match status" value="1"/>
</dbReference>
<keyword evidence="10" id="KW-0406">Ion transport</keyword>
<feature type="compositionally biased region" description="Basic and acidic residues" evidence="11">
    <location>
        <begin position="1"/>
        <end position="10"/>
    </location>
</feature>
<comment type="caution">
    <text evidence="12">The sequence shown here is derived from an EMBL/GenBank/DDBJ whole genome shotgun (WGS) entry which is preliminary data.</text>
</comment>
<feature type="compositionally biased region" description="Low complexity" evidence="11">
    <location>
        <begin position="11"/>
        <end position="24"/>
    </location>
</feature>
<gene>
    <name evidence="10" type="primary">fluC</name>
    <name evidence="10" type="synonym">crcB</name>
    <name evidence="12" type="ORF">ACFQZM_41950</name>
</gene>
<evidence type="ECO:0000256" key="8">
    <source>
        <dbReference type="ARBA" id="ARBA00035585"/>
    </source>
</evidence>